<sequence length="43" mass="4622">MRKHRKDTSTRARKPVKPVPIAIILTAIGTVLTGLAALLTALK</sequence>
<evidence type="ECO:0000256" key="1">
    <source>
        <dbReference type="SAM" id="Phobius"/>
    </source>
</evidence>
<reference evidence="2 3" key="1">
    <citation type="journal article" date="2012" name="PLoS ONE">
        <title>Genome sequence and transcriptome analysis of the radioresistant bacterium Deinococcus gobiensis: insights into the extreme environmental adaptations.</title>
        <authorList>
            <person name="Yuan M."/>
            <person name="Chen M."/>
            <person name="Zhang W."/>
            <person name="Lu W."/>
            <person name="Wang J."/>
            <person name="Yang M."/>
            <person name="Zhao P."/>
            <person name="Tang R."/>
            <person name="Li X."/>
            <person name="Hao Y."/>
            <person name="Zhou Z."/>
            <person name="Zhan Y."/>
            <person name="Yu H."/>
            <person name="Teng C."/>
            <person name="Yan Y."/>
            <person name="Ping S."/>
            <person name="Wang Y."/>
            <person name="Lin M."/>
        </authorList>
    </citation>
    <scope>NUCLEOTIDE SEQUENCE [LARGE SCALE GENOMIC DNA]</scope>
    <source>
        <strain evidence="3">DSM 21396 / JCM 16679 / CGMCC 1.7299 / I-0</strain>
        <plasmid evidence="2">P3</plasmid>
    </source>
</reference>
<geneLocation type="plasmid" evidence="2 3">
    <name>P3</name>
</geneLocation>
<keyword evidence="3" id="KW-1185">Reference proteome</keyword>
<feature type="transmembrane region" description="Helical" evidence="1">
    <location>
        <begin position="21"/>
        <end position="42"/>
    </location>
</feature>
<dbReference type="Proteomes" id="UP000007575">
    <property type="component" value="Plasmid P3"/>
</dbReference>
<dbReference type="EMBL" id="CP002194">
    <property type="protein sequence ID" value="AFD27839.1"/>
    <property type="molecule type" value="Genomic_DNA"/>
</dbReference>
<organism evidence="2 3">
    <name type="scientific">Deinococcus gobiensis (strain DSM 21396 / JCM 16679 / CGMCC 1.7299 / I-0)</name>
    <dbReference type="NCBI Taxonomy" id="745776"/>
    <lineage>
        <taxon>Bacteria</taxon>
        <taxon>Thermotogati</taxon>
        <taxon>Deinococcota</taxon>
        <taxon>Deinococci</taxon>
        <taxon>Deinococcales</taxon>
        <taxon>Deinococcaceae</taxon>
        <taxon>Deinococcus</taxon>
    </lineage>
</organism>
<gene>
    <name evidence="2" type="ordered locus">DGo_PC0047</name>
</gene>
<dbReference type="AlphaFoldDB" id="H8H2U2"/>
<accession>H8H2U2</accession>
<keyword evidence="2" id="KW-0614">Plasmid</keyword>
<evidence type="ECO:0000313" key="3">
    <source>
        <dbReference type="Proteomes" id="UP000007575"/>
    </source>
</evidence>
<dbReference type="HOGENOM" id="CLU_213738_0_0_0"/>
<evidence type="ECO:0000313" key="2">
    <source>
        <dbReference type="EMBL" id="AFD27839.1"/>
    </source>
</evidence>
<protein>
    <submittedName>
        <fullName evidence="2">Uncharacterized protein</fullName>
    </submittedName>
</protein>
<keyword evidence="1" id="KW-0472">Membrane</keyword>
<dbReference type="KEGG" id="dgo:DGo_PC0047"/>
<proteinExistence type="predicted"/>
<keyword evidence="1" id="KW-1133">Transmembrane helix</keyword>
<name>H8H2U2_DEIGI</name>
<keyword evidence="1" id="KW-0812">Transmembrane</keyword>